<dbReference type="EMBL" id="JBHSLC010000122">
    <property type="protein sequence ID" value="MFC5360268.1"/>
    <property type="molecule type" value="Genomic_DNA"/>
</dbReference>
<accession>A0ABW0GJF0</accession>
<dbReference type="CDD" id="cd06223">
    <property type="entry name" value="PRTases_typeI"/>
    <property type="match status" value="1"/>
</dbReference>
<gene>
    <name evidence="2" type="ORF">ACFPMG_35285</name>
</gene>
<proteinExistence type="predicted"/>
<keyword evidence="2" id="KW-0808">Transferase</keyword>
<dbReference type="InterPro" id="IPR000836">
    <property type="entry name" value="PRTase_dom"/>
</dbReference>
<dbReference type="GO" id="GO:0016757">
    <property type="term" value="F:glycosyltransferase activity"/>
    <property type="evidence" value="ECO:0007669"/>
    <property type="project" value="UniProtKB-KW"/>
</dbReference>
<evidence type="ECO:0000313" key="2">
    <source>
        <dbReference type="EMBL" id="MFC5360268.1"/>
    </source>
</evidence>
<protein>
    <submittedName>
        <fullName evidence="2">Phosphoribosyltransferase</fullName>
    </submittedName>
</protein>
<dbReference type="RefSeq" id="WP_377000847.1">
    <property type="nucleotide sequence ID" value="NZ_JBHSLC010000122.1"/>
</dbReference>
<keyword evidence="2" id="KW-0328">Glycosyltransferase</keyword>
<organism evidence="2 3">
    <name type="scientific">Azospirillum himalayense</name>
    <dbReference type="NCBI Taxonomy" id="654847"/>
    <lineage>
        <taxon>Bacteria</taxon>
        <taxon>Pseudomonadati</taxon>
        <taxon>Pseudomonadota</taxon>
        <taxon>Alphaproteobacteria</taxon>
        <taxon>Rhodospirillales</taxon>
        <taxon>Azospirillaceae</taxon>
        <taxon>Azospirillum</taxon>
    </lineage>
</organism>
<comment type="caution">
    <text evidence="2">The sequence shown here is derived from an EMBL/GenBank/DDBJ whole genome shotgun (WGS) entry which is preliminary data.</text>
</comment>
<sequence>MSGPGIPFRFRDRIEAGRRLAARLTHLCDEKPVVLALPRGGVAVAVEVAGALHAPLDIVLVRKIVAPFQPELAVGAVADCGHIETVINPDIADFVTDAWIGREKGRQLREIERRRAVYIGDRPRVPVAGRTAILVDDGIATGATMLAALRSVRHANPKRLVLAVPVAPLDILLDILPELRAEADEVICLQAPHPFGAIGAFYEDFHQLDDAEVVRLLDAASRPPPTLASTSDHAP</sequence>
<dbReference type="Gene3D" id="3.30.1310.20">
    <property type="entry name" value="PRTase-like"/>
    <property type="match status" value="1"/>
</dbReference>
<dbReference type="InterPro" id="IPR029057">
    <property type="entry name" value="PRTase-like"/>
</dbReference>
<dbReference type="Pfam" id="PF00156">
    <property type="entry name" value="Pribosyltran"/>
    <property type="match status" value="1"/>
</dbReference>
<dbReference type="SUPFAM" id="SSF53271">
    <property type="entry name" value="PRTase-like"/>
    <property type="match status" value="1"/>
</dbReference>
<dbReference type="Gene3D" id="3.40.50.2020">
    <property type="match status" value="1"/>
</dbReference>
<evidence type="ECO:0000259" key="1">
    <source>
        <dbReference type="Pfam" id="PF00156"/>
    </source>
</evidence>
<name>A0ABW0GJF0_9PROT</name>
<feature type="domain" description="Phosphoribosyltransferase" evidence="1">
    <location>
        <begin position="17"/>
        <end position="167"/>
    </location>
</feature>
<evidence type="ECO:0000313" key="3">
    <source>
        <dbReference type="Proteomes" id="UP001596166"/>
    </source>
</evidence>
<dbReference type="Proteomes" id="UP001596166">
    <property type="component" value="Unassembled WGS sequence"/>
</dbReference>
<keyword evidence="3" id="KW-1185">Reference proteome</keyword>
<reference evidence="3" key="1">
    <citation type="journal article" date="2019" name="Int. J. Syst. Evol. Microbiol.">
        <title>The Global Catalogue of Microorganisms (GCM) 10K type strain sequencing project: providing services to taxonomists for standard genome sequencing and annotation.</title>
        <authorList>
            <consortium name="The Broad Institute Genomics Platform"/>
            <consortium name="The Broad Institute Genome Sequencing Center for Infectious Disease"/>
            <person name="Wu L."/>
            <person name="Ma J."/>
        </authorList>
    </citation>
    <scope>NUCLEOTIDE SEQUENCE [LARGE SCALE GENOMIC DNA]</scope>
    <source>
        <strain evidence="3">CCUG 58760</strain>
    </source>
</reference>